<dbReference type="Proteomes" id="UP000324832">
    <property type="component" value="Unassembled WGS sequence"/>
</dbReference>
<dbReference type="AlphaFoldDB" id="A0A5E4QP25"/>
<feature type="region of interest" description="Disordered" evidence="1">
    <location>
        <begin position="1"/>
        <end position="39"/>
    </location>
</feature>
<organism evidence="2 3">
    <name type="scientific">Leptidea sinapis</name>
    <dbReference type="NCBI Taxonomy" id="189913"/>
    <lineage>
        <taxon>Eukaryota</taxon>
        <taxon>Metazoa</taxon>
        <taxon>Ecdysozoa</taxon>
        <taxon>Arthropoda</taxon>
        <taxon>Hexapoda</taxon>
        <taxon>Insecta</taxon>
        <taxon>Pterygota</taxon>
        <taxon>Neoptera</taxon>
        <taxon>Endopterygota</taxon>
        <taxon>Lepidoptera</taxon>
        <taxon>Glossata</taxon>
        <taxon>Ditrysia</taxon>
        <taxon>Papilionoidea</taxon>
        <taxon>Pieridae</taxon>
        <taxon>Dismorphiinae</taxon>
        <taxon>Leptidea</taxon>
    </lineage>
</organism>
<feature type="compositionally biased region" description="Basic and acidic residues" evidence="1">
    <location>
        <begin position="7"/>
        <end position="24"/>
    </location>
</feature>
<evidence type="ECO:0000313" key="2">
    <source>
        <dbReference type="EMBL" id="VVC99430.1"/>
    </source>
</evidence>
<keyword evidence="3" id="KW-1185">Reference proteome</keyword>
<name>A0A5E4QP25_9NEOP</name>
<evidence type="ECO:0000313" key="3">
    <source>
        <dbReference type="Proteomes" id="UP000324832"/>
    </source>
</evidence>
<evidence type="ECO:0000256" key="1">
    <source>
        <dbReference type="SAM" id="MobiDB-lite"/>
    </source>
</evidence>
<accession>A0A5E4QP25</accession>
<gene>
    <name evidence="2" type="ORF">LSINAPIS_LOCUS10310</name>
</gene>
<dbReference type="EMBL" id="FZQP02004123">
    <property type="protein sequence ID" value="VVC99430.1"/>
    <property type="molecule type" value="Genomic_DNA"/>
</dbReference>
<reference evidence="2 3" key="1">
    <citation type="submission" date="2017-07" db="EMBL/GenBank/DDBJ databases">
        <authorList>
            <person name="Talla V."/>
            <person name="Backstrom N."/>
        </authorList>
    </citation>
    <scope>NUCLEOTIDE SEQUENCE [LARGE SCALE GENOMIC DNA]</scope>
</reference>
<sequence length="39" mass="4701">MLPEPSLSKHECEPNRNERMENRTKLKAWRMRTEAETSN</sequence>
<proteinExistence type="predicted"/>
<protein>
    <submittedName>
        <fullName evidence="2">Uncharacterized protein</fullName>
    </submittedName>
</protein>